<sequence>MKILKNTIGVMVAAMAATAVKSLFTLHGSSLHRTIIANGTTVNIEYMAEAFLYCWGQHSHITHLENYKVLWQTARNNKTVWTYEEGRQVYTIGCKEHIPHCQLVFHDFDITVAGEYQCVEILGGRVTNLTRVSVQVSNYSTGVPEEFCDILDNMTSGPPQQPCWVPSLPGCQHNTTSVCKHLYKPQRTTSVDE</sequence>
<reference evidence="1" key="1">
    <citation type="journal article" date="2021" name="Sci. Adv.">
        <title>The American lobster genome reveals insights on longevity, neural, and immune adaptations.</title>
        <authorList>
            <person name="Polinski J.M."/>
            <person name="Zimin A.V."/>
            <person name="Clark K.F."/>
            <person name="Kohn A.B."/>
            <person name="Sadowski N."/>
            <person name="Timp W."/>
            <person name="Ptitsyn A."/>
            <person name="Khanna P."/>
            <person name="Romanova D.Y."/>
            <person name="Williams P."/>
            <person name="Greenwood S.J."/>
            <person name="Moroz L.L."/>
            <person name="Walt D.R."/>
            <person name="Bodnar A.G."/>
        </authorList>
    </citation>
    <scope>NUCLEOTIDE SEQUENCE</scope>
    <source>
        <strain evidence="1">GMGI-L3</strain>
    </source>
</reference>
<proteinExistence type="predicted"/>
<evidence type="ECO:0000313" key="1">
    <source>
        <dbReference type="EMBL" id="KAG7173942.1"/>
    </source>
</evidence>
<accession>A0A8J5TKH6</accession>
<protein>
    <submittedName>
        <fullName evidence="1">Uncharacterized protein</fullName>
    </submittedName>
</protein>
<keyword evidence="2" id="KW-1185">Reference proteome</keyword>
<evidence type="ECO:0000313" key="2">
    <source>
        <dbReference type="Proteomes" id="UP000747542"/>
    </source>
</evidence>
<name>A0A8J5TKH6_HOMAM</name>
<dbReference type="EMBL" id="JAHLQT010008491">
    <property type="protein sequence ID" value="KAG7173942.1"/>
    <property type="molecule type" value="Genomic_DNA"/>
</dbReference>
<dbReference type="Proteomes" id="UP000747542">
    <property type="component" value="Unassembled WGS sequence"/>
</dbReference>
<organism evidence="1 2">
    <name type="scientific">Homarus americanus</name>
    <name type="common">American lobster</name>
    <dbReference type="NCBI Taxonomy" id="6706"/>
    <lineage>
        <taxon>Eukaryota</taxon>
        <taxon>Metazoa</taxon>
        <taxon>Ecdysozoa</taxon>
        <taxon>Arthropoda</taxon>
        <taxon>Crustacea</taxon>
        <taxon>Multicrustacea</taxon>
        <taxon>Malacostraca</taxon>
        <taxon>Eumalacostraca</taxon>
        <taxon>Eucarida</taxon>
        <taxon>Decapoda</taxon>
        <taxon>Pleocyemata</taxon>
        <taxon>Astacidea</taxon>
        <taxon>Nephropoidea</taxon>
        <taxon>Nephropidae</taxon>
        <taxon>Homarus</taxon>
    </lineage>
</organism>
<gene>
    <name evidence="1" type="ORF">Hamer_G021390</name>
</gene>
<dbReference type="AlphaFoldDB" id="A0A8J5TKH6"/>
<comment type="caution">
    <text evidence="1">The sequence shown here is derived from an EMBL/GenBank/DDBJ whole genome shotgun (WGS) entry which is preliminary data.</text>
</comment>